<dbReference type="PRINTS" id="PR00420">
    <property type="entry name" value="RNGMNOXGNASE"/>
</dbReference>
<proteinExistence type="predicted"/>
<feature type="domain" description="Styrene monooxygenase StyA putative substrate binding" evidence="1">
    <location>
        <begin position="147"/>
        <end position="257"/>
    </location>
</feature>
<dbReference type="OrthoDB" id="8801399at2"/>
<sequence length="419" mass="45726">MKKIAIVGAGQAGLQLGFELLSHGCEVTLYTDRSSQEVLNGPTGPIAIQFHPRTVIEHELGLDFWFTYDGARIDATVMKLFSPDGEKVLEAGAMLSSPAQAIDLRLKYATWLMEFPRRGGAVVVGPADLALLEQAAATHDAVFVTTGNNTFQELFPRDPERSELDRPYRHLTLFFAKNCVMDPDVDPAIHVNGLNSIVGVGECLFYNFLDRDLTKTWVLLFEGVPGGPLDLLGHGGSVLAQFEQVRNYLKDACPQVHAMIASAELVEHETMQGAITPTVRRAVGRLPSGKVAMALGDALVSYDPMTAQGLNAASRSAHHIAQAILAAPDAVFDAQWIDAVFLDYWKTARHAFHLTRDFVTQLQPHQQLALYAASVIPEIASDVFDNAGEMEKIYAWFSDADATMAYLKEKGFTPEPAGG</sequence>
<dbReference type="Gene3D" id="3.50.50.60">
    <property type="entry name" value="FAD/NAD(P)-binding domain"/>
    <property type="match status" value="3"/>
</dbReference>
<dbReference type="RefSeq" id="WP_123069132.1">
    <property type="nucleotide sequence ID" value="NZ_JSAB01000071.1"/>
</dbReference>
<evidence type="ECO:0000313" key="3">
    <source>
        <dbReference type="Proteomes" id="UP000283254"/>
    </source>
</evidence>
<dbReference type="Proteomes" id="UP000283254">
    <property type="component" value="Unassembled WGS sequence"/>
</dbReference>
<dbReference type="Pfam" id="PF17885">
    <property type="entry name" value="Smoa_sbd"/>
    <property type="match status" value="1"/>
</dbReference>
<evidence type="ECO:0000313" key="2">
    <source>
        <dbReference type="EMBL" id="RNF31168.1"/>
    </source>
</evidence>
<name>A0A422QMH0_9BURK</name>
<dbReference type="SUPFAM" id="SSF51905">
    <property type="entry name" value="FAD/NAD(P)-binding domain"/>
    <property type="match status" value="1"/>
</dbReference>
<reference evidence="2" key="1">
    <citation type="submission" date="2014-10" db="EMBL/GenBank/DDBJ databases">
        <title>Massilia sp. genome.</title>
        <authorList>
            <person name="Xu B."/>
            <person name="Dai L."/>
            <person name="Huang Z."/>
        </authorList>
    </citation>
    <scope>NUCLEOTIDE SEQUENCE [LARGE SCALE GENOMIC DNA]</scope>
    <source>
        <strain evidence="2">CFS-1</strain>
    </source>
</reference>
<protein>
    <recommendedName>
        <fullName evidence="1">Styrene monooxygenase StyA putative substrate binding domain-containing protein</fullName>
    </recommendedName>
</protein>
<comment type="caution">
    <text evidence="2">The sequence shown here is derived from an EMBL/GenBank/DDBJ whole genome shotgun (WGS) entry which is preliminary data.</text>
</comment>
<dbReference type="AlphaFoldDB" id="A0A422QMH0"/>
<dbReference type="EMBL" id="JSAB01000071">
    <property type="protein sequence ID" value="RNF31168.1"/>
    <property type="molecule type" value="Genomic_DNA"/>
</dbReference>
<organism evidence="2 3">
    <name type="scientific">Massilia aurea</name>
    <dbReference type="NCBI Taxonomy" id="373040"/>
    <lineage>
        <taxon>Bacteria</taxon>
        <taxon>Pseudomonadati</taxon>
        <taxon>Pseudomonadota</taxon>
        <taxon>Betaproteobacteria</taxon>
        <taxon>Burkholderiales</taxon>
        <taxon>Oxalobacteraceae</taxon>
        <taxon>Telluria group</taxon>
        <taxon>Massilia</taxon>
    </lineage>
</organism>
<keyword evidence="3" id="KW-1185">Reference proteome</keyword>
<evidence type="ECO:0000259" key="1">
    <source>
        <dbReference type="Pfam" id="PF17885"/>
    </source>
</evidence>
<accession>A0A422QMH0</accession>
<gene>
    <name evidence="2" type="ORF">NM04_08620</name>
</gene>
<dbReference type="InterPro" id="IPR041654">
    <property type="entry name" value="StyA_sbd"/>
</dbReference>
<dbReference type="InterPro" id="IPR036188">
    <property type="entry name" value="FAD/NAD-bd_sf"/>
</dbReference>